<dbReference type="PROSITE" id="PS51352">
    <property type="entry name" value="THIOREDOXIN_2"/>
    <property type="match status" value="1"/>
</dbReference>
<dbReference type="Gene3D" id="3.40.30.10">
    <property type="entry name" value="Glutaredoxin"/>
    <property type="match status" value="1"/>
</dbReference>
<dbReference type="PANTHER" id="PTHR42852:SF6">
    <property type="entry name" value="THIOL:DISULFIDE INTERCHANGE PROTEIN DSBE"/>
    <property type="match status" value="1"/>
</dbReference>
<keyword evidence="5" id="KW-0732">Signal</keyword>
<dbReference type="InterPro" id="IPR017937">
    <property type="entry name" value="Thioredoxin_CS"/>
</dbReference>
<evidence type="ECO:0000256" key="3">
    <source>
        <dbReference type="ARBA" id="ARBA00023157"/>
    </source>
</evidence>
<dbReference type="InterPro" id="IPR050553">
    <property type="entry name" value="Thioredoxin_ResA/DsbE_sf"/>
</dbReference>
<dbReference type="AlphaFoldDB" id="A0A0R3M6T3"/>
<dbReference type="GO" id="GO:0015036">
    <property type="term" value="F:disulfide oxidoreductase activity"/>
    <property type="evidence" value="ECO:0007669"/>
    <property type="project" value="UniProtKB-ARBA"/>
</dbReference>
<dbReference type="InterPro" id="IPR000866">
    <property type="entry name" value="AhpC/TSA"/>
</dbReference>
<keyword evidence="4" id="KW-0676">Redox-active center</keyword>
<dbReference type="SUPFAM" id="SSF52833">
    <property type="entry name" value="Thioredoxin-like"/>
    <property type="match status" value="1"/>
</dbReference>
<dbReference type="Proteomes" id="UP000052023">
    <property type="component" value="Unassembled WGS sequence"/>
</dbReference>
<comment type="caution">
    <text evidence="7">The sequence shown here is derived from an EMBL/GenBank/DDBJ whole genome shotgun (WGS) entry which is preliminary data.</text>
</comment>
<dbReference type="PANTHER" id="PTHR42852">
    <property type="entry name" value="THIOL:DISULFIDE INTERCHANGE PROTEIN DSBE"/>
    <property type="match status" value="1"/>
</dbReference>
<evidence type="ECO:0000256" key="4">
    <source>
        <dbReference type="ARBA" id="ARBA00023284"/>
    </source>
</evidence>
<evidence type="ECO:0000256" key="2">
    <source>
        <dbReference type="ARBA" id="ARBA00022748"/>
    </source>
</evidence>
<dbReference type="RefSeq" id="WP_057847987.1">
    <property type="nucleotide sequence ID" value="NZ_LLYA01000224.1"/>
</dbReference>
<feature type="chain" id="PRO_5006443711" description="Thioredoxin domain-containing protein" evidence="5">
    <location>
        <begin position="35"/>
        <end position="201"/>
    </location>
</feature>
<dbReference type="Pfam" id="PF00578">
    <property type="entry name" value="AhpC-TSA"/>
    <property type="match status" value="1"/>
</dbReference>
<evidence type="ECO:0000313" key="7">
    <source>
        <dbReference type="EMBL" id="KRR15954.1"/>
    </source>
</evidence>
<evidence type="ECO:0000313" key="8">
    <source>
        <dbReference type="Proteomes" id="UP000052023"/>
    </source>
</evidence>
<dbReference type="InterPro" id="IPR036249">
    <property type="entry name" value="Thioredoxin-like_sf"/>
</dbReference>
<name>A0A0R3M6T3_9BRAD</name>
<evidence type="ECO:0000256" key="5">
    <source>
        <dbReference type="SAM" id="SignalP"/>
    </source>
</evidence>
<accession>A0A0R3M6T3</accession>
<evidence type="ECO:0000256" key="1">
    <source>
        <dbReference type="ARBA" id="ARBA00004196"/>
    </source>
</evidence>
<protein>
    <recommendedName>
        <fullName evidence="6">Thioredoxin domain-containing protein</fullName>
    </recommendedName>
</protein>
<evidence type="ECO:0000259" key="6">
    <source>
        <dbReference type="PROSITE" id="PS51352"/>
    </source>
</evidence>
<organism evidence="7 8">
    <name type="scientific">Bradyrhizobium retamae</name>
    <dbReference type="NCBI Taxonomy" id="1300035"/>
    <lineage>
        <taxon>Bacteria</taxon>
        <taxon>Pseudomonadati</taxon>
        <taxon>Pseudomonadota</taxon>
        <taxon>Alphaproteobacteria</taxon>
        <taxon>Hyphomicrobiales</taxon>
        <taxon>Nitrobacteraceae</taxon>
        <taxon>Bradyrhizobium</taxon>
    </lineage>
</organism>
<reference evidence="7 8" key="1">
    <citation type="submission" date="2014-03" db="EMBL/GenBank/DDBJ databases">
        <title>Bradyrhizobium valentinum sp. nov., isolated from effective nodules of Lupinus mariae-josephae, a lupine endemic of basic-lime soils in Eastern Spain.</title>
        <authorList>
            <person name="Duran D."/>
            <person name="Rey L."/>
            <person name="Navarro A."/>
            <person name="Busquets A."/>
            <person name="Imperial J."/>
            <person name="Ruiz-Argueso T."/>
        </authorList>
    </citation>
    <scope>NUCLEOTIDE SEQUENCE [LARGE SCALE GENOMIC DNA]</scope>
    <source>
        <strain evidence="7 8">Ro19</strain>
    </source>
</reference>
<keyword evidence="8" id="KW-1185">Reference proteome</keyword>
<dbReference type="InterPro" id="IPR006311">
    <property type="entry name" value="TAT_signal"/>
</dbReference>
<dbReference type="GO" id="GO:0016209">
    <property type="term" value="F:antioxidant activity"/>
    <property type="evidence" value="ECO:0007669"/>
    <property type="project" value="InterPro"/>
</dbReference>
<feature type="domain" description="Thioredoxin" evidence="6">
    <location>
        <begin position="50"/>
        <end position="199"/>
    </location>
</feature>
<dbReference type="PROSITE" id="PS00194">
    <property type="entry name" value="THIOREDOXIN_1"/>
    <property type="match status" value="1"/>
</dbReference>
<dbReference type="GO" id="GO:0017004">
    <property type="term" value="P:cytochrome complex assembly"/>
    <property type="evidence" value="ECO:0007669"/>
    <property type="project" value="UniProtKB-KW"/>
</dbReference>
<dbReference type="InterPro" id="IPR013766">
    <property type="entry name" value="Thioredoxin_domain"/>
</dbReference>
<proteinExistence type="predicted"/>
<sequence>MTPHRGLTRRTVVARLLGAGASVAMSAASNRAQAEGPPPFATSRHQFIQLRGAKPVPSVPIPRLSGGAIDLTSLRGNVVLVNFWATWCPACRTELPMLDNLAGSDVRNLVVIAVATDRDRSVVAPFVKGLKLRRLAIGLDSQGLVARAGASGQADTPFALYGMPITFLIGVTGQVEGYINGDADWLSIEARRLLDYYGSAG</sequence>
<feature type="signal peptide" evidence="5">
    <location>
        <begin position="1"/>
        <end position="34"/>
    </location>
</feature>
<dbReference type="GO" id="GO:0030313">
    <property type="term" value="C:cell envelope"/>
    <property type="evidence" value="ECO:0007669"/>
    <property type="project" value="UniProtKB-SubCell"/>
</dbReference>
<dbReference type="CDD" id="cd02966">
    <property type="entry name" value="TlpA_like_family"/>
    <property type="match status" value="1"/>
</dbReference>
<dbReference type="EMBL" id="LLYA01000224">
    <property type="protein sequence ID" value="KRR15954.1"/>
    <property type="molecule type" value="Genomic_DNA"/>
</dbReference>
<dbReference type="PROSITE" id="PS51318">
    <property type="entry name" value="TAT"/>
    <property type="match status" value="1"/>
</dbReference>
<keyword evidence="2" id="KW-0201">Cytochrome c-type biogenesis</keyword>
<gene>
    <name evidence="7" type="ORF">CQ13_37250</name>
</gene>
<dbReference type="OrthoDB" id="9799347at2"/>
<comment type="subcellular location">
    <subcellularLocation>
        <location evidence="1">Cell envelope</location>
    </subcellularLocation>
</comment>
<keyword evidence="3" id="KW-1015">Disulfide bond</keyword>